<dbReference type="InterPro" id="IPR019432">
    <property type="entry name" value="Acyltransferase_MbtK/IucB-like"/>
</dbReference>
<feature type="domain" description="Acyltransferase MbtK/IucB-like conserved" evidence="2">
    <location>
        <begin position="63"/>
        <end position="110"/>
    </location>
</feature>
<dbReference type="SMART" id="SM01006">
    <property type="entry name" value="AlcB"/>
    <property type="match status" value="1"/>
</dbReference>
<evidence type="ECO:0000259" key="2">
    <source>
        <dbReference type="SMART" id="SM01006"/>
    </source>
</evidence>
<organism evidence="3 4">
    <name type="scientific">Bradyrhizobium iriomotense</name>
    <dbReference type="NCBI Taxonomy" id="441950"/>
    <lineage>
        <taxon>Bacteria</taxon>
        <taxon>Pseudomonadati</taxon>
        <taxon>Pseudomonadota</taxon>
        <taxon>Alphaproteobacteria</taxon>
        <taxon>Hyphomicrobiales</taxon>
        <taxon>Nitrobacteraceae</taxon>
        <taxon>Bradyrhizobium</taxon>
    </lineage>
</organism>
<dbReference type="PANTHER" id="PTHR31438:SF1">
    <property type="entry name" value="LYSINE N-ACYLTRANSFERASE C17G9.06C-RELATED"/>
    <property type="match status" value="1"/>
</dbReference>
<dbReference type="SUPFAM" id="SSF55729">
    <property type="entry name" value="Acyl-CoA N-acyltransferases (Nat)"/>
    <property type="match status" value="1"/>
</dbReference>
<dbReference type="Gene3D" id="3.40.630.30">
    <property type="match status" value="1"/>
</dbReference>
<dbReference type="Pfam" id="PF13523">
    <property type="entry name" value="Acetyltransf_8"/>
    <property type="match status" value="1"/>
</dbReference>
<evidence type="ECO:0000313" key="4">
    <source>
        <dbReference type="Proteomes" id="UP001156905"/>
    </source>
</evidence>
<evidence type="ECO:0000313" key="3">
    <source>
        <dbReference type="EMBL" id="GLR83542.1"/>
    </source>
</evidence>
<dbReference type="PANTHER" id="PTHR31438">
    <property type="entry name" value="LYSINE N-ACYLTRANSFERASE C17G9.06C-RELATED"/>
    <property type="match status" value="1"/>
</dbReference>
<sequence>MIVEPALVWQQPRLWLPQATSFGGHPQLHVMSGDRRHPLRPPKPTGTCYARFIPWLGQVLSFVAVDVERDLPLYHRWMNDPRVEAIWGDGGDLERHRRDLEERTADPHVLPLIGYADDVPFGYFEVYWAKENRLGPHYAAADFDRGWHVAIGEEAFRGKAWITAWLPSLMHFIFLDDIRTQRIVGEPKASHAQQIRNLDRAGFAKIKHIDFPHKRALLVMLLRERFFADRLWAPEAASPSEGSGRA</sequence>
<dbReference type="EMBL" id="BSOW01000001">
    <property type="protein sequence ID" value="GLR83542.1"/>
    <property type="molecule type" value="Genomic_DNA"/>
</dbReference>
<name>A0ABQ6AMT3_9BRAD</name>
<comment type="pathway">
    <text evidence="1">Siderophore biosynthesis.</text>
</comment>
<accession>A0ABQ6AMT3</accession>
<evidence type="ECO:0000256" key="1">
    <source>
        <dbReference type="ARBA" id="ARBA00004924"/>
    </source>
</evidence>
<proteinExistence type="predicted"/>
<keyword evidence="4" id="KW-1185">Reference proteome</keyword>
<gene>
    <name evidence="3" type="ORF">GCM10007857_02520</name>
</gene>
<reference evidence="4" key="1">
    <citation type="journal article" date="2019" name="Int. J. Syst. Evol. Microbiol.">
        <title>The Global Catalogue of Microorganisms (GCM) 10K type strain sequencing project: providing services to taxonomists for standard genome sequencing and annotation.</title>
        <authorList>
            <consortium name="The Broad Institute Genomics Platform"/>
            <consortium name="The Broad Institute Genome Sequencing Center for Infectious Disease"/>
            <person name="Wu L."/>
            <person name="Ma J."/>
        </authorList>
    </citation>
    <scope>NUCLEOTIDE SEQUENCE [LARGE SCALE GENOMIC DNA]</scope>
    <source>
        <strain evidence="4">NBRC 102520</strain>
    </source>
</reference>
<dbReference type="InterPro" id="IPR016181">
    <property type="entry name" value="Acyl_CoA_acyltransferase"/>
</dbReference>
<comment type="caution">
    <text evidence="3">The sequence shown here is derived from an EMBL/GenBank/DDBJ whole genome shotgun (WGS) entry which is preliminary data.</text>
</comment>
<protein>
    <recommendedName>
        <fullName evidence="2">Acyltransferase MbtK/IucB-like conserved domain-containing protein</fullName>
    </recommendedName>
</protein>
<dbReference type="Proteomes" id="UP001156905">
    <property type="component" value="Unassembled WGS sequence"/>
</dbReference>